<dbReference type="Gene3D" id="2.60.120.10">
    <property type="entry name" value="Jelly Rolls"/>
    <property type="match status" value="1"/>
</dbReference>
<evidence type="ECO:0000256" key="2">
    <source>
        <dbReference type="ARBA" id="ARBA00007456"/>
    </source>
</evidence>
<organism evidence="17 18">
    <name type="scientific">Vigna unguiculata</name>
    <name type="common">Cowpea</name>
    <dbReference type="NCBI Taxonomy" id="3917"/>
    <lineage>
        <taxon>Eukaryota</taxon>
        <taxon>Viridiplantae</taxon>
        <taxon>Streptophyta</taxon>
        <taxon>Embryophyta</taxon>
        <taxon>Tracheophyta</taxon>
        <taxon>Spermatophyta</taxon>
        <taxon>Magnoliopsida</taxon>
        <taxon>eudicotyledons</taxon>
        <taxon>Gunneridae</taxon>
        <taxon>Pentapetalae</taxon>
        <taxon>rosids</taxon>
        <taxon>fabids</taxon>
        <taxon>Fabales</taxon>
        <taxon>Fabaceae</taxon>
        <taxon>Papilionoideae</taxon>
        <taxon>50 kb inversion clade</taxon>
        <taxon>NPAAA clade</taxon>
        <taxon>indigoferoid/millettioid clade</taxon>
        <taxon>Phaseoleae</taxon>
        <taxon>Vigna</taxon>
    </lineage>
</organism>
<sequence>MASESHTTFTPTPFSFIEILKMIHTLFLFALLSSTSHAFVNDFCVANLKGPDGPSGYECKPPNTVTVDDFVFSGLVAGNTSGIFNAAVTPAFVTELPGVNGLGLSAARLDLAKGGLVPAHSHTASSEILIMVKGEITAGFITPGAVYQKTLKPGDVMVFPQGLLHFQVNSGKGKATAFLAFSNPSPGAQLLDLLLFGNNLPSEFISQITLLDYAQVKKLKPRFGGRG</sequence>
<dbReference type="Proteomes" id="UP000501690">
    <property type="component" value="Linkage Group LG8"/>
</dbReference>
<evidence type="ECO:0000256" key="10">
    <source>
        <dbReference type="ARBA" id="ARBA00023211"/>
    </source>
</evidence>
<feature type="binding site" evidence="12">
    <location>
        <position position="122"/>
    </location>
    <ligand>
        <name>Mn(2+)</name>
        <dbReference type="ChEBI" id="CHEBI:29035"/>
    </ligand>
</feature>
<name>A0A4D6MP25_VIGUN</name>
<dbReference type="FunFam" id="2.60.120.10:FF:000047">
    <property type="entry name" value="Auxin-binding protein ABP19a"/>
    <property type="match status" value="1"/>
</dbReference>
<keyword evidence="3 14" id="KW-0052">Apoplast</keyword>
<feature type="binding site" evidence="12">
    <location>
        <position position="127"/>
    </location>
    <ligand>
        <name>Mn(2+)</name>
        <dbReference type="ChEBI" id="CHEBI:29035"/>
    </ligand>
</feature>
<evidence type="ECO:0000256" key="6">
    <source>
        <dbReference type="ARBA" id="ARBA00022729"/>
    </source>
</evidence>
<evidence type="ECO:0000256" key="1">
    <source>
        <dbReference type="ARBA" id="ARBA00004271"/>
    </source>
</evidence>
<evidence type="ECO:0000256" key="4">
    <source>
        <dbReference type="ARBA" id="ARBA00022525"/>
    </source>
</evidence>
<feature type="signal peptide" evidence="15">
    <location>
        <begin position="1"/>
        <end position="38"/>
    </location>
</feature>
<dbReference type="PRINTS" id="PR00325">
    <property type="entry name" value="GERMIN"/>
</dbReference>
<dbReference type="InterPro" id="IPR011051">
    <property type="entry name" value="RmlC_Cupin_sf"/>
</dbReference>
<feature type="chain" id="PRO_5020034427" description="Germin-like protein" evidence="15">
    <location>
        <begin position="39"/>
        <end position="227"/>
    </location>
</feature>
<dbReference type="PANTHER" id="PTHR31238">
    <property type="entry name" value="GERMIN-LIKE PROTEIN SUBFAMILY 3 MEMBER 3"/>
    <property type="match status" value="1"/>
</dbReference>
<dbReference type="GO" id="GO:0048046">
    <property type="term" value="C:apoplast"/>
    <property type="evidence" value="ECO:0007669"/>
    <property type="project" value="UniProtKB-SubCell"/>
</dbReference>
<dbReference type="AlphaFoldDB" id="A0A4D6MP25"/>
<dbReference type="CDD" id="cd02241">
    <property type="entry name" value="cupin_OxOx"/>
    <property type="match status" value="1"/>
</dbReference>
<dbReference type="SUPFAM" id="SSF51182">
    <property type="entry name" value="RmlC-like cupins"/>
    <property type="match status" value="1"/>
</dbReference>
<evidence type="ECO:0000256" key="11">
    <source>
        <dbReference type="PIRSR" id="PIRSR601929-1"/>
    </source>
</evidence>
<evidence type="ECO:0000256" key="5">
    <source>
        <dbReference type="ARBA" id="ARBA00022723"/>
    </source>
</evidence>
<evidence type="ECO:0000256" key="12">
    <source>
        <dbReference type="PIRSR" id="PIRSR601929-2"/>
    </source>
</evidence>
<feature type="domain" description="Cupin type-1" evidence="16">
    <location>
        <begin position="73"/>
        <end position="217"/>
    </location>
</feature>
<keyword evidence="7 13" id="KW-1015">Disulfide bond</keyword>
<gene>
    <name evidence="17" type="ORF">DEO72_LG8g404</name>
</gene>
<evidence type="ECO:0000256" key="7">
    <source>
        <dbReference type="ARBA" id="ARBA00023157"/>
    </source>
</evidence>
<keyword evidence="9" id="KW-0325">Glycoprotein</keyword>
<dbReference type="SMART" id="SM00835">
    <property type="entry name" value="Cupin_1"/>
    <property type="match status" value="1"/>
</dbReference>
<keyword evidence="18" id="KW-1185">Reference proteome</keyword>
<feature type="disulfide bond" evidence="13">
    <location>
        <begin position="44"/>
        <end position="59"/>
    </location>
</feature>
<dbReference type="GO" id="GO:0030145">
    <property type="term" value="F:manganese ion binding"/>
    <property type="evidence" value="ECO:0007669"/>
    <property type="project" value="UniProtKB-UniRule"/>
</dbReference>
<evidence type="ECO:0000256" key="8">
    <source>
        <dbReference type="ARBA" id="ARBA00023170"/>
    </source>
</evidence>
<evidence type="ECO:0000256" key="3">
    <source>
        <dbReference type="ARBA" id="ARBA00022523"/>
    </source>
</evidence>
<protein>
    <recommendedName>
        <fullName evidence="14">Germin-like protein</fullName>
    </recommendedName>
</protein>
<dbReference type="Pfam" id="PF00190">
    <property type="entry name" value="Cupin_1"/>
    <property type="match status" value="1"/>
</dbReference>
<evidence type="ECO:0000256" key="15">
    <source>
        <dbReference type="SAM" id="SignalP"/>
    </source>
</evidence>
<evidence type="ECO:0000256" key="9">
    <source>
        <dbReference type="ARBA" id="ARBA00023180"/>
    </source>
</evidence>
<dbReference type="InterPro" id="IPR006045">
    <property type="entry name" value="Cupin_1"/>
</dbReference>
<keyword evidence="6 15" id="KW-0732">Signal</keyword>
<keyword evidence="10 11" id="KW-0464">Manganese</keyword>
<feature type="binding site" evidence="12">
    <location>
        <position position="165"/>
    </location>
    <ligand>
        <name>Mn(2+)</name>
        <dbReference type="ChEBI" id="CHEBI:29035"/>
    </ligand>
</feature>
<comment type="similarity">
    <text evidence="2 14">Belongs to the germin family.</text>
</comment>
<dbReference type="EMBL" id="CP039352">
    <property type="protein sequence ID" value="QCE02392.1"/>
    <property type="molecule type" value="Genomic_DNA"/>
</dbReference>
<evidence type="ECO:0000313" key="18">
    <source>
        <dbReference type="Proteomes" id="UP000501690"/>
    </source>
</evidence>
<accession>A0A4D6MP25</accession>
<dbReference type="InterPro" id="IPR014710">
    <property type="entry name" value="RmlC-like_jellyroll"/>
</dbReference>
<keyword evidence="8" id="KW-0675">Receptor</keyword>
<feature type="binding site" evidence="11">
    <location>
        <position position="127"/>
    </location>
    <ligand>
        <name>oxalate</name>
        <dbReference type="ChEBI" id="CHEBI:30623"/>
    </ligand>
</feature>
<proteinExistence type="inferred from homology"/>
<evidence type="ECO:0000256" key="13">
    <source>
        <dbReference type="PIRSR" id="PIRSR601929-3"/>
    </source>
</evidence>
<keyword evidence="5 11" id="KW-0479">Metal-binding</keyword>
<keyword evidence="4 14" id="KW-0964">Secreted</keyword>
<dbReference type="InterPro" id="IPR001929">
    <property type="entry name" value="Germin"/>
</dbReference>
<evidence type="ECO:0000259" key="16">
    <source>
        <dbReference type="SMART" id="SM00835"/>
    </source>
</evidence>
<feature type="binding site" evidence="12">
    <location>
        <position position="120"/>
    </location>
    <ligand>
        <name>Mn(2+)</name>
        <dbReference type="ChEBI" id="CHEBI:29035"/>
    </ligand>
</feature>
<evidence type="ECO:0000256" key="14">
    <source>
        <dbReference type="RuleBase" id="RU366015"/>
    </source>
</evidence>
<reference evidence="17 18" key="1">
    <citation type="submission" date="2019-04" db="EMBL/GenBank/DDBJ databases">
        <title>An improved genome assembly and genetic linkage map for asparagus bean, Vigna unguiculata ssp. sesquipedialis.</title>
        <authorList>
            <person name="Xia Q."/>
            <person name="Zhang R."/>
            <person name="Dong Y."/>
        </authorList>
    </citation>
    <scope>NUCLEOTIDE SEQUENCE [LARGE SCALE GENOMIC DNA]</scope>
    <source>
        <tissue evidence="17">Leaf</tissue>
    </source>
</reference>
<comment type="subcellular location">
    <subcellularLocation>
        <location evidence="1 14">Secreted</location>
        <location evidence="1 14">Extracellular space</location>
        <location evidence="1 14">Apoplast</location>
    </subcellularLocation>
</comment>
<feature type="binding site" evidence="11">
    <location>
        <position position="122"/>
    </location>
    <ligand>
        <name>oxalate</name>
        <dbReference type="ChEBI" id="CHEBI:30623"/>
    </ligand>
</feature>
<evidence type="ECO:0000313" key="17">
    <source>
        <dbReference type="EMBL" id="QCE02392.1"/>
    </source>
</evidence>